<keyword evidence="1" id="KW-0001">2Fe-2S</keyword>
<evidence type="ECO:0000256" key="2">
    <source>
        <dbReference type="ARBA" id="ARBA00022723"/>
    </source>
</evidence>
<keyword evidence="4" id="KW-0411">Iron-sulfur</keyword>
<evidence type="ECO:0000256" key="3">
    <source>
        <dbReference type="ARBA" id="ARBA00023004"/>
    </source>
</evidence>
<dbReference type="GO" id="GO:0005739">
    <property type="term" value="C:mitochondrion"/>
    <property type="evidence" value="ECO:0000318"/>
    <property type="project" value="GO_Central"/>
</dbReference>
<dbReference type="GO" id="GO:0009055">
    <property type="term" value="F:electron transfer activity"/>
    <property type="evidence" value="ECO:0000318"/>
    <property type="project" value="GO_Central"/>
</dbReference>
<dbReference type="AlphaFoldDB" id="A0A2K1L3S2"/>
<reference evidence="6" key="3">
    <citation type="submission" date="2020-12" db="UniProtKB">
        <authorList>
            <consortium name="EnsemblPlants"/>
        </authorList>
    </citation>
    <scope>IDENTIFICATION</scope>
</reference>
<proteinExistence type="predicted"/>
<reference evidence="5 7" key="1">
    <citation type="journal article" date="2008" name="Science">
        <title>The Physcomitrella genome reveals evolutionary insights into the conquest of land by plants.</title>
        <authorList>
            <person name="Rensing S."/>
            <person name="Lang D."/>
            <person name="Zimmer A."/>
            <person name="Terry A."/>
            <person name="Salamov A."/>
            <person name="Shapiro H."/>
            <person name="Nishiyama T."/>
            <person name="Perroud P.-F."/>
            <person name="Lindquist E."/>
            <person name="Kamisugi Y."/>
            <person name="Tanahashi T."/>
            <person name="Sakakibara K."/>
            <person name="Fujita T."/>
            <person name="Oishi K."/>
            <person name="Shin-I T."/>
            <person name="Kuroki Y."/>
            <person name="Toyoda A."/>
            <person name="Suzuki Y."/>
            <person name="Hashimoto A."/>
            <person name="Yamaguchi K."/>
            <person name="Sugano A."/>
            <person name="Kohara Y."/>
            <person name="Fujiyama A."/>
            <person name="Anterola A."/>
            <person name="Aoki S."/>
            <person name="Ashton N."/>
            <person name="Barbazuk W.B."/>
            <person name="Barker E."/>
            <person name="Bennetzen J."/>
            <person name="Bezanilla M."/>
            <person name="Blankenship R."/>
            <person name="Cho S.H."/>
            <person name="Dutcher S."/>
            <person name="Estelle M."/>
            <person name="Fawcett J.A."/>
            <person name="Gundlach H."/>
            <person name="Hanada K."/>
            <person name="Heyl A."/>
            <person name="Hicks K.A."/>
            <person name="Hugh J."/>
            <person name="Lohr M."/>
            <person name="Mayer K."/>
            <person name="Melkozernov A."/>
            <person name="Murata T."/>
            <person name="Nelson D."/>
            <person name="Pils B."/>
            <person name="Prigge M."/>
            <person name="Reiss B."/>
            <person name="Renner T."/>
            <person name="Rombauts S."/>
            <person name="Rushton P."/>
            <person name="Sanderfoot A."/>
            <person name="Schween G."/>
            <person name="Shiu S.-H."/>
            <person name="Stueber K."/>
            <person name="Theodoulou F.L."/>
            <person name="Tu H."/>
            <person name="Van de Peer Y."/>
            <person name="Verrier P.J."/>
            <person name="Waters E."/>
            <person name="Wood A."/>
            <person name="Yang L."/>
            <person name="Cove D."/>
            <person name="Cuming A."/>
            <person name="Hasebe M."/>
            <person name="Lucas S."/>
            <person name="Mishler D.B."/>
            <person name="Reski R."/>
            <person name="Grigoriev I."/>
            <person name="Quatrano R.S."/>
            <person name="Boore J.L."/>
        </authorList>
    </citation>
    <scope>NUCLEOTIDE SEQUENCE [LARGE SCALE GENOMIC DNA]</scope>
    <source>
        <strain evidence="6 7">cv. Gransden 2004</strain>
    </source>
</reference>
<dbReference type="GO" id="GO:0046872">
    <property type="term" value="F:metal ion binding"/>
    <property type="evidence" value="ECO:0007669"/>
    <property type="project" value="UniProtKB-KW"/>
</dbReference>
<dbReference type="SUPFAM" id="SSF54292">
    <property type="entry name" value="2Fe-2S ferredoxin-like"/>
    <property type="match status" value="1"/>
</dbReference>
<dbReference type="FunCoup" id="A0A2K1L3S2">
    <property type="interactions" value="1190"/>
</dbReference>
<evidence type="ECO:0000256" key="4">
    <source>
        <dbReference type="ARBA" id="ARBA00023014"/>
    </source>
</evidence>
<dbReference type="InterPro" id="IPR001055">
    <property type="entry name" value="Adrenodoxin-like"/>
</dbReference>
<dbReference type="GO" id="GO:0051537">
    <property type="term" value="F:2 iron, 2 sulfur cluster binding"/>
    <property type="evidence" value="ECO:0007669"/>
    <property type="project" value="UniProtKB-KW"/>
</dbReference>
<keyword evidence="3" id="KW-0408">Iron</keyword>
<dbReference type="Gramene" id="Pp3c2_31000V3.2">
    <property type="protein sequence ID" value="Pp3c2_31000V3.2"/>
    <property type="gene ID" value="Pp3c2_31000"/>
</dbReference>
<organism evidence="5">
    <name type="scientific">Physcomitrium patens</name>
    <name type="common">Spreading-leaved earth moss</name>
    <name type="synonym">Physcomitrella patens</name>
    <dbReference type="NCBI Taxonomy" id="3218"/>
    <lineage>
        <taxon>Eukaryota</taxon>
        <taxon>Viridiplantae</taxon>
        <taxon>Streptophyta</taxon>
        <taxon>Embryophyta</taxon>
        <taxon>Bryophyta</taxon>
        <taxon>Bryophytina</taxon>
        <taxon>Bryopsida</taxon>
        <taxon>Funariidae</taxon>
        <taxon>Funariales</taxon>
        <taxon>Funariaceae</taxon>
        <taxon>Physcomitrium</taxon>
    </lineage>
</organism>
<dbReference type="STRING" id="3218.A0A2K1L3S2"/>
<dbReference type="EnsemblPlants" id="Pp3c2_31000V3.1">
    <property type="protein sequence ID" value="Pp3c2_31000V3.1"/>
    <property type="gene ID" value="Pp3c2_31000"/>
</dbReference>
<dbReference type="GO" id="GO:0140647">
    <property type="term" value="P:P450-containing electron transport chain"/>
    <property type="evidence" value="ECO:0007669"/>
    <property type="project" value="InterPro"/>
</dbReference>
<keyword evidence="7" id="KW-1185">Reference proteome</keyword>
<dbReference type="PANTHER" id="PTHR23426">
    <property type="entry name" value="FERREDOXIN/ADRENODOXIN"/>
    <property type="match status" value="1"/>
</dbReference>
<dbReference type="GO" id="GO:0022900">
    <property type="term" value="P:electron transport chain"/>
    <property type="evidence" value="ECO:0000318"/>
    <property type="project" value="GO_Central"/>
</dbReference>
<dbReference type="EnsemblPlants" id="Pp3c2_31000V3.2">
    <property type="protein sequence ID" value="Pp3c2_31000V3.2"/>
    <property type="gene ID" value="Pp3c2_31000"/>
</dbReference>
<accession>A0A2K1L3S2</accession>
<keyword evidence="2" id="KW-0479">Metal-binding</keyword>
<dbReference type="Proteomes" id="UP000006727">
    <property type="component" value="Chromosome 2"/>
</dbReference>
<evidence type="ECO:0000313" key="7">
    <source>
        <dbReference type="Proteomes" id="UP000006727"/>
    </source>
</evidence>
<evidence type="ECO:0000313" key="6">
    <source>
        <dbReference type="EnsemblPlants" id="Pp3c2_31000V3.1"/>
    </source>
</evidence>
<dbReference type="InterPro" id="IPR036010">
    <property type="entry name" value="2Fe-2S_ferredoxin-like_sf"/>
</dbReference>
<dbReference type="InterPro" id="IPR012675">
    <property type="entry name" value="Beta-grasp_dom_sf"/>
</dbReference>
<dbReference type="EMBL" id="ABEU02000002">
    <property type="protein sequence ID" value="PNR60672.1"/>
    <property type="molecule type" value="Genomic_DNA"/>
</dbReference>
<name>A0A2K1L3S2_PHYPA</name>
<dbReference type="InParanoid" id="A0A2K1L3S2"/>
<evidence type="ECO:0000313" key="5">
    <source>
        <dbReference type="EMBL" id="PNR60672.1"/>
    </source>
</evidence>
<dbReference type="PANTHER" id="PTHR23426:SF35">
    <property type="entry name" value="2FE-2S FERREDOXIN-LIKE SUPERFAMILY PROTEIN"/>
    <property type="match status" value="1"/>
</dbReference>
<gene>
    <name evidence="5" type="ORF">PHYPA_003465</name>
</gene>
<reference evidence="5 7" key="2">
    <citation type="journal article" date="2018" name="Plant J.">
        <title>The Physcomitrella patens chromosome-scale assembly reveals moss genome structure and evolution.</title>
        <authorList>
            <person name="Lang D."/>
            <person name="Ullrich K.K."/>
            <person name="Murat F."/>
            <person name="Fuchs J."/>
            <person name="Jenkins J."/>
            <person name="Haas F.B."/>
            <person name="Piednoel M."/>
            <person name="Gundlach H."/>
            <person name="Van Bel M."/>
            <person name="Meyberg R."/>
            <person name="Vives C."/>
            <person name="Morata J."/>
            <person name="Symeonidi A."/>
            <person name="Hiss M."/>
            <person name="Muchero W."/>
            <person name="Kamisugi Y."/>
            <person name="Saleh O."/>
            <person name="Blanc G."/>
            <person name="Decker E.L."/>
            <person name="van Gessel N."/>
            <person name="Grimwood J."/>
            <person name="Hayes R.D."/>
            <person name="Graham S.W."/>
            <person name="Gunter L.E."/>
            <person name="McDaniel S.F."/>
            <person name="Hoernstein S.N.W."/>
            <person name="Larsson A."/>
            <person name="Li F.W."/>
            <person name="Perroud P.F."/>
            <person name="Phillips J."/>
            <person name="Ranjan P."/>
            <person name="Rokshar D.S."/>
            <person name="Rothfels C.J."/>
            <person name="Schneider L."/>
            <person name="Shu S."/>
            <person name="Stevenson D.W."/>
            <person name="Thummler F."/>
            <person name="Tillich M."/>
            <person name="Villarreal Aguilar J.C."/>
            <person name="Widiez T."/>
            <person name="Wong G.K."/>
            <person name="Wymore A."/>
            <person name="Zhang Y."/>
            <person name="Zimmer A.D."/>
            <person name="Quatrano R.S."/>
            <person name="Mayer K.F.X."/>
            <person name="Goodstein D."/>
            <person name="Casacuberta J.M."/>
            <person name="Vandepoele K."/>
            <person name="Reski R."/>
            <person name="Cuming A.C."/>
            <person name="Tuskan G.A."/>
            <person name="Maumus F."/>
            <person name="Salse J."/>
            <person name="Schmutz J."/>
            <person name="Rensing S.A."/>
        </authorList>
    </citation>
    <scope>NUCLEOTIDE SEQUENCE [LARGE SCALE GENOMIC DNA]</scope>
    <source>
        <strain evidence="6 7">cv. Gransden 2004</strain>
    </source>
</reference>
<sequence length="202" mass="22482">MNSSVLWRRGSVVCVLLHCFAGHRGREASGRGIVAVRAHTRIMAMAAAQSLRGSRRHLLSYVRYGGSIATQSESFVVRQGSAKVSDRVLEMTAIDEDGQRHQIKGLTGHTLLRTLVERGLFDPERHRLENINACGGECEVSIANEWLDKLPPRSEDELEVLKDKTHAKKADPHARLGCQIVLEPELEGMVVSIAEEKPWRTL</sequence>
<evidence type="ECO:0000256" key="1">
    <source>
        <dbReference type="ARBA" id="ARBA00022714"/>
    </source>
</evidence>
<evidence type="ECO:0008006" key="8">
    <source>
        <dbReference type="Google" id="ProtNLM"/>
    </source>
</evidence>
<dbReference type="PaxDb" id="3218-PP1S456_27V6.1"/>
<protein>
    <recommendedName>
        <fullName evidence="8">2Fe-2S ferredoxin-type domain-containing protein</fullName>
    </recommendedName>
</protein>
<dbReference type="Gramene" id="Pp3c2_31000V3.1">
    <property type="protein sequence ID" value="Pp3c2_31000V3.1"/>
    <property type="gene ID" value="Pp3c2_31000"/>
</dbReference>
<dbReference type="Gene3D" id="3.10.20.30">
    <property type="match status" value="1"/>
</dbReference>